<feature type="binding site" evidence="3">
    <location>
        <begin position="47"/>
        <end position="54"/>
    </location>
    <ligand>
        <name>ATP</name>
        <dbReference type="ChEBI" id="CHEBI:30616"/>
        <label>1</label>
    </ligand>
</feature>
<evidence type="ECO:0000313" key="6">
    <source>
        <dbReference type="Proteomes" id="UP000251431"/>
    </source>
</evidence>
<evidence type="ECO:0000256" key="3">
    <source>
        <dbReference type="HAMAP-Rule" id="MF_00846"/>
    </source>
</evidence>
<dbReference type="GO" id="GO:0072344">
    <property type="term" value="P:rescue of stalled ribosome"/>
    <property type="evidence" value="ECO:0007669"/>
    <property type="project" value="UniProtKB-UniRule"/>
</dbReference>
<keyword evidence="3" id="KW-0046">Antibiotic resistance</keyword>
<comment type="subcellular location">
    <subcellularLocation>
        <location evidence="3">Cytoplasm</location>
    </subcellularLocation>
    <text evidence="3">Does not stably associate with ribosomes.</text>
</comment>
<comment type="domain">
    <text evidence="3">The antibiotic resistance domain (ARD) is packed between the 23S rRNA and the acceptor arm of the P-site tRNA and inserts into the peptidyltransferase center (PTC). The C-terminal extension (CTE) contacts the small ribosomal subunit, positioned in the Shine-Dalgarno-anti-Shine-Dalgarno cavity.</text>
</comment>
<dbReference type="CDD" id="cd03221">
    <property type="entry name" value="ABCF_EF-3"/>
    <property type="match status" value="2"/>
</dbReference>
<dbReference type="EMBL" id="UAQE01000001">
    <property type="protein sequence ID" value="SPT97485.1"/>
    <property type="molecule type" value="Genomic_DNA"/>
</dbReference>
<protein>
    <recommendedName>
        <fullName evidence="3">Ribosome protection protein VmlR</fullName>
    </recommendedName>
</protein>
<sequence length="553" mass="63539">MSLQLERMDSMKELLKLQDVRYEIKDMLLFEHVTGTVKKGEVIGIIGRNGAGKSTLLQLIQGTLSPTMGVIQGAQALKITFVEQELAHFDKLEVSAREADLLAKWQVPNESFAALSGGEKLKMRLAEGFSQNAQILLLDEPTNHLDERSTAFLIRQVQNYKGTIIVVSHDRYFLDKVATKIWSIEEKSLIEHDGNYTSYMADREHRRLTQQRAYEKQQKNIERIEAQMSELTSWSQKGHAQSTKLEGFKEYHRVKAKRLDSQVKSKKKRLEAELAKTRVEAVEPEAEIRFSLGTNQRVGKRLLEIKHLSLKFGERILFNDVNITAQFGDKIAITGKNGSGKTSFLKVLLGKLEAEGEVWVSPAANIGYLTQEVFDLPLDQTPEQYFYQETFEERAKVRNLMKNLGFTLTHWTSPIGKMSMGERVKCKLMAYILEDKNVLILDEPTNHLDLPSREQLEHTLTQYNGTLLVVSHDRYFLEKVTNSVWELHGQHIKKKWTEVTPNKVDDTAALRLKLETERQEILGKLSFLTVKDKDYTMLDQKFNELTKRINELQ</sequence>
<dbReference type="FunFam" id="3.40.50.300:FF:001634">
    <property type="entry name" value="ABC transporter ATP-binding protein"/>
    <property type="match status" value="1"/>
</dbReference>
<comment type="function">
    <text evidence="3">Recognizes and binds in the vacant E-site of ribosomes stalled by some peptidyltransferase center (PTC)-targeting antibiotics. Makes contact with the PTC and both ribosomal subunits. Induces conformational changes in the P-site, which allows it to dislodge the antibiotic from its PTC binding site.</text>
</comment>
<dbReference type="GO" id="GO:0000049">
    <property type="term" value="F:tRNA binding"/>
    <property type="evidence" value="ECO:0007669"/>
    <property type="project" value="UniProtKB-UniRule"/>
</dbReference>
<keyword evidence="3" id="KW-0699">rRNA-binding</keyword>
<gene>
    <name evidence="5" type="primary">yheS_2</name>
    <name evidence="3" type="synonym">vmlR</name>
    <name evidence="5" type="ORF">NCTC7582_01118</name>
</gene>
<evidence type="ECO:0000259" key="4">
    <source>
        <dbReference type="PROSITE" id="PS50893"/>
    </source>
</evidence>
<evidence type="ECO:0000313" key="5">
    <source>
        <dbReference type="EMBL" id="SPT97485.1"/>
    </source>
</evidence>
<comment type="subunit">
    <text evidence="3">Binds within the E-site of the 70S ribosome, where it contacts ribosomal proteins of the large and small subunit, the 16 and 23S rRNAs and the acceptor arm of the P-site tRNA.</text>
</comment>
<dbReference type="PROSITE" id="PS50893">
    <property type="entry name" value="ABC_TRANSPORTER_2"/>
    <property type="match status" value="2"/>
</dbReference>
<dbReference type="InterPro" id="IPR032781">
    <property type="entry name" value="ABC_tran_Xtn"/>
</dbReference>
<feature type="region of interest" description="Antibiotic resistance domain (ARD)" evidence="3">
    <location>
        <begin position="194"/>
        <end position="300"/>
    </location>
</feature>
<keyword evidence="3" id="KW-0963">Cytoplasm</keyword>
<feature type="domain" description="ABC transporter" evidence="4">
    <location>
        <begin position="15"/>
        <end position="211"/>
    </location>
</feature>
<dbReference type="Proteomes" id="UP000251431">
    <property type="component" value="Unassembled WGS sequence"/>
</dbReference>
<keyword evidence="2 3" id="KW-0067">ATP-binding</keyword>
<dbReference type="InterPro" id="IPR003439">
    <property type="entry name" value="ABC_transporter-like_ATP-bd"/>
</dbReference>
<dbReference type="InterPro" id="IPR003593">
    <property type="entry name" value="AAA+_ATPase"/>
</dbReference>
<accession>A0A2X0XEI9</accession>
<dbReference type="SMART" id="SM00382">
    <property type="entry name" value="AAA"/>
    <property type="match status" value="2"/>
</dbReference>
<dbReference type="GO" id="GO:0005737">
    <property type="term" value="C:cytoplasm"/>
    <property type="evidence" value="ECO:0007669"/>
    <property type="project" value="UniProtKB-SubCell"/>
</dbReference>
<dbReference type="Pfam" id="PF12848">
    <property type="entry name" value="ABC_tran_Xtn"/>
    <property type="match status" value="1"/>
</dbReference>
<dbReference type="InterPro" id="IPR043684">
    <property type="entry name" value="VmlR"/>
</dbReference>
<evidence type="ECO:0000256" key="1">
    <source>
        <dbReference type="ARBA" id="ARBA00022741"/>
    </source>
</evidence>
<dbReference type="STRING" id="1421.A2J09_17305"/>
<name>A0A2X0XEI9_9BACI</name>
<dbReference type="HAMAP" id="MF_00846">
    <property type="entry name" value="VmlR"/>
    <property type="match status" value="1"/>
</dbReference>
<keyword evidence="3" id="KW-0677">Repeat</keyword>
<dbReference type="InterPro" id="IPR051309">
    <property type="entry name" value="ABCF_ATPase"/>
</dbReference>
<evidence type="ECO:0000256" key="2">
    <source>
        <dbReference type="ARBA" id="ARBA00022840"/>
    </source>
</evidence>
<reference evidence="5 6" key="1">
    <citation type="submission" date="2018-06" db="EMBL/GenBank/DDBJ databases">
        <authorList>
            <consortium name="Pathogen Informatics"/>
            <person name="Doyle S."/>
        </authorList>
    </citation>
    <scope>NUCLEOTIDE SEQUENCE [LARGE SCALE GENOMIC DNA]</scope>
    <source>
        <strain evidence="5 6">NCTC7582</strain>
    </source>
</reference>
<dbReference type="AlphaFoldDB" id="A0A2X0XEI9"/>
<dbReference type="PANTHER" id="PTHR42855">
    <property type="entry name" value="ABC TRANSPORTER ATP-BINDING SUBUNIT"/>
    <property type="match status" value="1"/>
</dbReference>
<dbReference type="Pfam" id="PF00005">
    <property type="entry name" value="ABC_tran"/>
    <property type="match status" value="2"/>
</dbReference>
<dbReference type="InterPro" id="IPR027417">
    <property type="entry name" value="P-loop_NTPase"/>
</dbReference>
<dbReference type="Gene3D" id="3.40.50.300">
    <property type="entry name" value="P-loop containing nucleotide triphosphate hydrolases"/>
    <property type="match status" value="3"/>
</dbReference>
<dbReference type="PANTHER" id="PTHR42855:SF2">
    <property type="entry name" value="DRUG RESISTANCE ABC TRANSPORTER,ATP-BINDING PROTEIN"/>
    <property type="match status" value="1"/>
</dbReference>
<dbReference type="GO" id="GO:0016887">
    <property type="term" value="F:ATP hydrolysis activity"/>
    <property type="evidence" value="ECO:0007669"/>
    <property type="project" value="InterPro"/>
</dbReference>
<dbReference type="NCBIfam" id="NF000355">
    <property type="entry name" value="ribo_prot_ABC_F"/>
    <property type="match status" value="1"/>
</dbReference>
<feature type="binding site" evidence="3">
    <location>
        <begin position="335"/>
        <end position="342"/>
    </location>
    <ligand>
        <name>ATP</name>
        <dbReference type="ChEBI" id="CHEBI:30616"/>
        <label>2</label>
    </ligand>
</feature>
<keyword evidence="3" id="KW-0820">tRNA-binding</keyword>
<keyword evidence="3" id="KW-0694">RNA-binding</keyword>
<dbReference type="GO" id="GO:0046677">
    <property type="term" value="P:response to antibiotic"/>
    <property type="evidence" value="ECO:0007669"/>
    <property type="project" value="UniProtKB-KW"/>
</dbReference>
<organism evidence="5 6">
    <name type="scientific">Lysinibacillus capsici</name>
    <dbReference type="NCBI Taxonomy" id="2115968"/>
    <lineage>
        <taxon>Bacteria</taxon>
        <taxon>Bacillati</taxon>
        <taxon>Bacillota</taxon>
        <taxon>Bacilli</taxon>
        <taxon>Bacillales</taxon>
        <taxon>Bacillaceae</taxon>
        <taxon>Lysinibacillus</taxon>
    </lineage>
</organism>
<dbReference type="SUPFAM" id="SSF52540">
    <property type="entry name" value="P-loop containing nucleoside triphosphate hydrolases"/>
    <property type="match status" value="2"/>
</dbReference>
<feature type="domain" description="ABC transporter" evidence="4">
    <location>
        <begin position="303"/>
        <end position="514"/>
    </location>
</feature>
<dbReference type="GO" id="GO:0005524">
    <property type="term" value="F:ATP binding"/>
    <property type="evidence" value="ECO:0007669"/>
    <property type="project" value="UniProtKB-UniRule"/>
</dbReference>
<dbReference type="GO" id="GO:0019843">
    <property type="term" value="F:rRNA binding"/>
    <property type="evidence" value="ECO:0007669"/>
    <property type="project" value="UniProtKB-UniRule"/>
</dbReference>
<comment type="similarity">
    <text evidence="3">Belongs to the ABC transporter superfamily. ABCF family. ARE2 subfamily.</text>
</comment>
<keyword evidence="1 3" id="KW-0547">Nucleotide-binding</keyword>
<proteinExistence type="inferred from homology"/>